<name>A0A178W7U2_ARATH</name>
<evidence type="ECO:0000313" key="2">
    <source>
        <dbReference type="Proteomes" id="UP000078284"/>
    </source>
</evidence>
<dbReference type="Proteomes" id="UP000078284">
    <property type="component" value="Chromosome 1"/>
</dbReference>
<evidence type="ECO:0000313" key="1">
    <source>
        <dbReference type="EMBL" id="OAP14537.1"/>
    </source>
</evidence>
<accession>A0A178W7U2</accession>
<dbReference type="EMBL" id="LUHQ01000001">
    <property type="protein sequence ID" value="OAP14537.1"/>
    <property type="molecule type" value="Genomic_DNA"/>
</dbReference>
<gene>
    <name evidence="1" type="ordered locus">AXX17_At1g69610</name>
</gene>
<reference evidence="2" key="1">
    <citation type="journal article" date="2016" name="Proc. Natl. Acad. Sci. U.S.A.">
        <title>Chromosome-level assembly of Arabidopsis thaliana Ler reveals the extent of translocation and inversion polymorphisms.</title>
        <authorList>
            <person name="Zapata L."/>
            <person name="Ding J."/>
            <person name="Willing E.M."/>
            <person name="Hartwig B."/>
            <person name="Bezdan D."/>
            <person name="Jiao W.B."/>
            <person name="Patel V."/>
            <person name="Velikkakam James G."/>
            <person name="Koornneef M."/>
            <person name="Ossowski S."/>
            <person name="Schneeberger K."/>
        </authorList>
    </citation>
    <scope>NUCLEOTIDE SEQUENCE [LARGE SCALE GENOMIC DNA]</scope>
    <source>
        <strain evidence="2">cv. Landsberg erecta</strain>
    </source>
</reference>
<organism evidence="1 2">
    <name type="scientific">Arabidopsis thaliana</name>
    <name type="common">Mouse-ear cress</name>
    <dbReference type="NCBI Taxonomy" id="3702"/>
    <lineage>
        <taxon>Eukaryota</taxon>
        <taxon>Viridiplantae</taxon>
        <taxon>Streptophyta</taxon>
        <taxon>Embryophyta</taxon>
        <taxon>Tracheophyta</taxon>
        <taxon>Spermatophyta</taxon>
        <taxon>Magnoliopsida</taxon>
        <taxon>eudicotyledons</taxon>
        <taxon>Gunneridae</taxon>
        <taxon>Pentapetalae</taxon>
        <taxon>rosids</taxon>
        <taxon>malvids</taxon>
        <taxon>Brassicales</taxon>
        <taxon>Brassicaceae</taxon>
        <taxon>Camelineae</taxon>
        <taxon>Arabidopsis</taxon>
    </lineage>
</organism>
<protein>
    <submittedName>
        <fullName evidence="1">Uncharacterized protein</fullName>
    </submittedName>
</protein>
<sequence>MNTTDAVCLVNSEWFCFVGIGIRSRDQKVRRAHLLLPLGSCLSLLVGYHKKTILSSSHHYSRFLIYFSLSL</sequence>
<comment type="caution">
    <text evidence="1">The sequence shown here is derived from an EMBL/GenBank/DDBJ whole genome shotgun (WGS) entry which is preliminary data.</text>
</comment>
<dbReference type="AlphaFoldDB" id="A0A178W7U2"/>
<proteinExistence type="predicted"/>